<name>A0A2T4BCP2_9HYPO</name>
<protein>
    <submittedName>
        <fullName evidence="2">Uncharacterized protein</fullName>
    </submittedName>
</protein>
<gene>
    <name evidence="2" type="ORF">BBK36DRAFT_1117033</name>
</gene>
<dbReference type="Proteomes" id="UP000241546">
    <property type="component" value="Unassembled WGS sequence"/>
</dbReference>
<accession>A0A2T4BCP2</accession>
<feature type="region of interest" description="Disordered" evidence="1">
    <location>
        <begin position="224"/>
        <end position="260"/>
    </location>
</feature>
<evidence type="ECO:0000313" key="3">
    <source>
        <dbReference type="Proteomes" id="UP000241546"/>
    </source>
</evidence>
<proteinExistence type="predicted"/>
<dbReference type="GeneID" id="36598425"/>
<organism evidence="2 3">
    <name type="scientific">Trichoderma citrinoviride</name>
    <dbReference type="NCBI Taxonomy" id="58853"/>
    <lineage>
        <taxon>Eukaryota</taxon>
        <taxon>Fungi</taxon>
        <taxon>Dikarya</taxon>
        <taxon>Ascomycota</taxon>
        <taxon>Pezizomycotina</taxon>
        <taxon>Sordariomycetes</taxon>
        <taxon>Hypocreomycetidae</taxon>
        <taxon>Hypocreales</taxon>
        <taxon>Hypocreaceae</taxon>
        <taxon>Trichoderma</taxon>
    </lineage>
</organism>
<dbReference type="OrthoDB" id="4875013at2759"/>
<dbReference type="AlphaFoldDB" id="A0A2T4BCP2"/>
<evidence type="ECO:0000313" key="2">
    <source>
        <dbReference type="EMBL" id="PTB67048.1"/>
    </source>
</evidence>
<keyword evidence="3" id="KW-1185">Reference proteome</keyword>
<evidence type="ECO:0000256" key="1">
    <source>
        <dbReference type="SAM" id="MobiDB-lite"/>
    </source>
</evidence>
<sequence length="275" mass="32076">MEAQPDEGSVQPLESIPSTDVAATQNLTRINPKWESLDNTCAELFGPWDDLPRYAQINEPRLLRELDNAIVLFESRINHDDAGFHVWRERHKKAMEAGLAKIHRYPCLQTMVIDGKPIWHDEVWEQRYNYLIHQRQQIIMDRLARIKLPRYAREDFFGTKPAPHRALLHKRSSGRGTRPFKLRCDWWWPVEKLLGRAARRWDMDEATLKATFWETLPTPNVKTKASRAWGDKIKEEEEDAAERSTRKEKMEPPDDDKETVGLVAELVSEALFALG</sequence>
<reference evidence="3" key="1">
    <citation type="submission" date="2016-07" db="EMBL/GenBank/DDBJ databases">
        <title>Multiple horizontal gene transfer events from other fungi enriched the ability of initially mycotrophic Trichoderma (Ascomycota) to feed on dead plant biomass.</title>
        <authorList>
            <consortium name="DOE Joint Genome Institute"/>
            <person name="Atanasova L."/>
            <person name="Chenthamara K."/>
            <person name="Zhang J."/>
            <person name="Grujic M."/>
            <person name="Henrissat B."/>
            <person name="Kuo A."/>
            <person name="Aerts A."/>
            <person name="Salamov A."/>
            <person name="Lipzen A."/>
            <person name="Labutti K."/>
            <person name="Barry K."/>
            <person name="Miao Y."/>
            <person name="Rahimi M.J."/>
            <person name="Shen Q."/>
            <person name="Grigoriev I.V."/>
            <person name="Kubicek C.P."/>
            <person name="Druzhinina I.S."/>
        </authorList>
    </citation>
    <scope>NUCLEOTIDE SEQUENCE [LARGE SCALE GENOMIC DNA]</scope>
    <source>
        <strain evidence="3">TUCIM 6016</strain>
    </source>
</reference>
<dbReference type="EMBL" id="KZ680212">
    <property type="protein sequence ID" value="PTB67048.1"/>
    <property type="molecule type" value="Genomic_DNA"/>
</dbReference>
<dbReference type="RefSeq" id="XP_024750368.1">
    <property type="nucleotide sequence ID" value="XM_024890307.1"/>
</dbReference>
<feature type="compositionally biased region" description="Basic and acidic residues" evidence="1">
    <location>
        <begin position="229"/>
        <end position="252"/>
    </location>
</feature>